<accession>A0AAE0YNY0</accession>
<proteinExistence type="predicted"/>
<evidence type="ECO:0000313" key="1">
    <source>
        <dbReference type="EMBL" id="KAK3753052.1"/>
    </source>
</evidence>
<comment type="caution">
    <text evidence="1">The sequence shown here is derived from an EMBL/GenBank/DDBJ whole genome shotgun (WGS) entry which is preliminary data.</text>
</comment>
<dbReference type="AlphaFoldDB" id="A0AAE0YNY0"/>
<organism evidence="1 2">
    <name type="scientific">Elysia crispata</name>
    <name type="common">lettuce slug</name>
    <dbReference type="NCBI Taxonomy" id="231223"/>
    <lineage>
        <taxon>Eukaryota</taxon>
        <taxon>Metazoa</taxon>
        <taxon>Spiralia</taxon>
        <taxon>Lophotrochozoa</taxon>
        <taxon>Mollusca</taxon>
        <taxon>Gastropoda</taxon>
        <taxon>Heterobranchia</taxon>
        <taxon>Euthyneura</taxon>
        <taxon>Panpulmonata</taxon>
        <taxon>Sacoglossa</taxon>
        <taxon>Placobranchoidea</taxon>
        <taxon>Plakobranchidae</taxon>
        <taxon>Elysia</taxon>
    </lineage>
</organism>
<dbReference type="EMBL" id="JAWDGP010005723">
    <property type="protein sequence ID" value="KAK3753052.1"/>
    <property type="molecule type" value="Genomic_DNA"/>
</dbReference>
<keyword evidence="2" id="KW-1185">Reference proteome</keyword>
<gene>
    <name evidence="1" type="ORF">RRG08_012236</name>
</gene>
<name>A0AAE0YNY0_9GAST</name>
<evidence type="ECO:0000313" key="2">
    <source>
        <dbReference type="Proteomes" id="UP001283361"/>
    </source>
</evidence>
<sequence length="210" mass="23557">MRGDVLRYVKRSHGDKTNIGTWLGKSRHTLKSPGDSLPSSLPYHPIIRQEAFKSQTPRADQKLDKERIYLTIGSVTQSDVTGLDSAHLNTPTVLEARRVLVELTVASSTLKSFQRNYLSIVEDFRPPELNHLWSDLFSEGFFSLLLNKSNPKHAVFLAWKKDLGELGFVLVSGHSLGAGLHLTSTGSDLRDHTVQRGRFSLRPGDLQHFQ</sequence>
<reference evidence="1" key="1">
    <citation type="journal article" date="2023" name="G3 (Bethesda)">
        <title>A reference genome for the long-term kleptoplast-retaining sea slug Elysia crispata morphotype clarki.</title>
        <authorList>
            <person name="Eastman K.E."/>
            <person name="Pendleton A.L."/>
            <person name="Shaikh M.A."/>
            <person name="Suttiyut T."/>
            <person name="Ogas R."/>
            <person name="Tomko P."/>
            <person name="Gavelis G."/>
            <person name="Widhalm J.R."/>
            <person name="Wisecaver J.H."/>
        </authorList>
    </citation>
    <scope>NUCLEOTIDE SEQUENCE</scope>
    <source>
        <strain evidence="1">ECLA1</strain>
    </source>
</reference>
<protein>
    <submittedName>
        <fullName evidence="1">Uncharacterized protein</fullName>
    </submittedName>
</protein>
<dbReference type="Proteomes" id="UP001283361">
    <property type="component" value="Unassembled WGS sequence"/>
</dbReference>